<proteinExistence type="predicted"/>
<dbReference type="EMBL" id="GG687573">
    <property type="protein sequence ID" value="EEQ97112.1"/>
    <property type="molecule type" value="Genomic_DNA"/>
</dbReference>
<reference evidence="1 2" key="1">
    <citation type="submission" date="2008-07" db="EMBL/GenBank/DDBJ databases">
        <authorList>
            <person name="El-Sayed N."/>
            <person name="Caler E."/>
            <person name="Inman J."/>
            <person name="Amedeo P."/>
            <person name="Hass B."/>
            <person name="Wortman J."/>
        </authorList>
    </citation>
    <scope>NUCLEOTIDE SEQUENCE [LARGE SCALE GENOMIC DNA]</scope>
    <source>
        <strain evidence="2">ATCC 50983 / TXsc</strain>
    </source>
</reference>
<accession>C5M1N1</accession>
<feature type="non-terminal residue" evidence="1">
    <location>
        <position position="50"/>
    </location>
</feature>
<dbReference type="Proteomes" id="UP000007800">
    <property type="component" value="Unassembled WGS sequence"/>
</dbReference>
<dbReference type="GeneID" id="9053355"/>
<dbReference type="OrthoDB" id="427688at2759"/>
<keyword evidence="2" id="KW-1185">Reference proteome</keyword>
<evidence type="ECO:0000313" key="2">
    <source>
        <dbReference type="Proteomes" id="UP000007800"/>
    </source>
</evidence>
<dbReference type="InParanoid" id="C5M1N1"/>
<dbReference type="RefSeq" id="XP_002764395.1">
    <property type="nucleotide sequence ID" value="XM_002764349.1"/>
</dbReference>
<feature type="non-terminal residue" evidence="1">
    <location>
        <position position="1"/>
    </location>
</feature>
<name>C5M1N1_PERM5</name>
<sequence length="50" mass="5950">SRARGLSLIPEELDTYEQKVKAYKEVQKTKGFHLLEDNRFNEARSRMPLR</sequence>
<gene>
    <name evidence="1" type="ORF">Pmar_PMAR014256</name>
</gene>
<protein>
    <submittedName>
        <fullName evidence="1">Uncharacterized protein</fullName>
    </submittedName>
</protein>
<organism evidence="2">
    <name type="scientific">Perkinsus marinus (strain ATCC 50983 / TXsc)</name>
    <dbReference type="NCBI Taxonomy" id="423536"/>
    <lineage>
        <taxon>Eukaryota</taxon>
        <taxon>Sar</taxon>
        <taxon>Alveolata</taxon>
        <taxon>Perkinsozoa</taxon>
        <taxon>Perkinsea</taxon>
        <taxon>Perkinsida</taxon>
        <taxon>Perkinsidae</taxon>
        <taxon>Perkinsus</taxon>
    </lineage>
</organism>
<dbReference type="AlphaFoldDB" id="C5M1N1"/>
<evidence type="ECO:0000313" key="1">
    <source>
        <dbReference type="EMBL" id="EEQ97112.1"/>
    </source>
</evidence>